<evidence type="ECO:0000313" key="3">
    <source>
        <dbReference type="Proteomes" id="UP001230504"/>
    </source>
</evidence>
<protein>
    <recommendedName>
        <fullName evidence="4">Secreted protein</fullName>
    </recommendedName>
</protein>
<organism evidence="2 3">
    <name type="scientific">Colletotrichum navitas</name>
    <dbReference type="NCBI Taxonomy" id="681940"/>
    <lineage>
        <taxon>Eukaryota</taxon>
        <taxon>Fungi</taxon>
        <taxon>Dikarya</taxon>
        <taxon>Ascomycota</taxon>
        <taxon>Pezizomycotina</taxon>
        <taxon>Sordariomycetes</taxon>
        <taxon>Hypocreomycetidae</taxon>
        <taxon>Glomerellales</taxon>
        <taxon>Glomerellaceae</taxon>
        <taxon>Colletotrichum</taxon>
        <taxon>Colletotrichum graminicola species complex</taxon>
    </lineage>
</organism>
<evidence type="ECO:0008006" key="4">
    <source>
        <dbReference type="Google" id="ProtNLM"/>
    </source>
</evidence>
<dbReference type="Proteomes" id="UP001230504">
    <property type="component" value="Unassembled WGS sequence"/>
</dbReference>
<accession>A0AAD8PRM9</accession>
<name>A0AAD8PRM9_9PEZI</name>
<dbReference type="AlphaFoldDB" id="A0AAD8PRM9"/>
<dbReference type="RefSeq" id="XP_060410592.1">
    <property type="nucleotide sequence ID" value="XM_060558631.1"/>
</dbReference>
<comment type="caution">
    <text evidence="2">The sequence shown here is derived from an EMBL/GenBank/DDBJ whole genome shotgun (WGS) entry which is preliminary data.</text>
</comment>
<proteinExistence type="predicted"/>
<sequence length="70" mass="8713">MMGLAWAVLQRWWWWWWWWCLFAPSKESANLCSCWRNEHGMPFQDNASRVRRMAKQLRSLAWPLEVRRMS</sequence>
<dbReference type="GeneID" id="85442871"/>
<gene>
    <name evidence="2" type="ORF">LY79DRAFT_564233</name>
</gene>
<reference evidence="2" key="1">
    <citation type="submission" date="2021-06" db="EMBL/GenBank/DDBJ databases">
        <title>Comparative genomics, transcriptomics and evolutionary studies reveal genomic signatures of adaptation to plant cell wall in hemibiotrophic fungi.</title>
        <authorList>
            <consortium name="DOE Joint Genome Institute"/>
            <person name="Baroncelli R."/>
            <person name="Diaz J.F."/>
            <person name="Benocci T."/>
            <person name="Peng M."/>
            <person name="Battaglia E."/>
            <person name="Haridas S."/>
            <person name="Andreopoulos W."/>
            <person name="Labutti K."/>
            <person name="Pangilinan J."/>
            <person name="Floch G.L."/>
            <person name="Makela M.R."/>
            <person name="Henrissat B."/>
            <person name="Grigoriev I.V."/>
            <person name="Crouch J.A."/>
            <person name="De Vries R.P."/>
            <person name="Sukno S.A."/>
            <person name="Thon M.R."/>
        </authorList>
    </citation>
    <scope>NUCLEOTIDE SEQUENCE</scope>
    <source>
        <strain evidence="2">CBS 125086</strain>
    </source>
</reference>
<feature type="chain" id="PRO_5042062542" description="Secreted protein" evidence="1">
    <location>
        <begin position="29"/>
        <end position="70"/>
    </location>
</feature>
<dbReference type="EMBL" id="JAHLJV010000066">
    <property type="protein sequence ID" value="KAK1579468.1"/>
    <property type="molecule type" value="Genomic_DNA"/>
</dbReference>
<evidence type="ECO:0000256" key="1">
    <source>
        <dbReference type="SAM" id="SignalP"/>
    </source>
</evidence>
<evidence type="ECO:0000313" key="2">
    <source>
        <dbReference type="EMBL" id="KAK1579468.1"/>
    </source>
</evidence>
<feature type="signal peptide" evidence="1">
    <location>
        <begin position="1"/>
        <end position="28"/>
    </location>
</feature>
<keyword evidence="3" id="KW-1185">Reference proteome</keyword>
<keyword evidence="1" id="KW-0732">Signal</keyword>